<dbReference type="Proteomes" id="UP000178270">
    <property type="component" value="Unassembled WGS sequence"/>
</dbReference>
<organism evidence="1 2">
    <name type="scientific">candidate division WWE3 bacterium RBG_13_37_7</name>
    <dbReference type="NCBI Taxonomy" id="1802609"/>
    <lineage>
        <taxon>Bacteria</taxon>
        <taxon>Katanobacteria</taxon>
    </lineage>
</organism>
<evidence type="ECO:0000313" key="2">
    <source>
        <dbReference type="Proteomes" id="UP000178270"/>
    </source>
</evidence>
<sequence>MYLFSQKRTPARPNTKVADITADITKRRSIIIGAKNTAFALFKLGVTKLKNNERSIMYITSPVVWRKAKKGIEDFLSMDRLYHCLLMLQFYCGAYKSSGKDRVATYKYSTSFHNSRSRLFFL</sequence>
<dbReference type="AlphaFoldDB" id="A0A1F4U2E2"/>
<evidence type="ECO:0000313" key="1">
    <source>
        <dbReference type="EMBL" id="OGC39051.1"/>
    </source>
</evidence>
<name>A0A1F4U2E2_UNCKA</name>
<reference evidence="1 2" key="1">
    <citation type="journal article" date="2016" name="Nat. Commun.">
        <title>Thousands of microbial genomes shed light on interconnected biogeochemical processes in an aquifer system.</title>
        <authorList>
            <person name="Anantharaman K."/>
            <person name="Brown C.T."/>
            <person name="Hug L.A."/>
            <person name="Sharon I."/>
            <person name="Castelle C.J."/>
            <person name="Probst A.J."/>
            <person name="Thomas B.C."/>
            <person name="Singh A."/>
            <person name="Wilkins M.J."/>
            <person name="Karaoz U."/>
            <person name="Brodie E.L."/>
            <person name="Williams K.H."/>
            <person name="Hubbard S.S."/>
            <person name="Banfield J.F."/>
        </authorList>
    </citation>
    <scope>NUCLEOTIDE SEQUENCE [LARGE SCALE GENOMIC DNA]</scope>
</reference>
<protein>
    <submittedName>
        <fullName evidence="1">Uncharacterized protein</fullName>
    </submittedName>
</protein>
<comment type="caution">
    <text evidence="1">The sequence shown here is derived from an EMBL/GenBank/DDBJ whole genome shotgun (WGS) entry which is preliminary data.</text>
</comment>
<gene>
    <name evidence="1" type="ORF">A3K42_01055</name>
</gene>
<dbReference type="EMBL" id="MEUS01000002">
    <property type="protein sequence ID" value="OGC39051.1"/>
    <property type="molecule type" value="Genomic_DNA"/>
</dbReference>
<accession>A0A1F4U2E2</accession>
<proteinExistence type="predicted"/>